<name>A0A8D9EYE6_9HEMI</name>
<accession>A0A8D9EYE6</accession>
<evidence type="ECO:0000313" key="1">
    <source>
        <dbReference type="EMBL" id="CAG6769589.1"/>
    </source>
</evidence>
<dbReference type="EMBL" id="HBUF01579351">
    <property type="protein sequence ID" value="CAG6769589.1"/>
    <property type="molecule type" value="Transcribed_RNA"/>
</dbReference>
<protein>
    <submittedName>
        <fullName evidence="1">Uncharacterized protein</fullName>
    </submittedName>
</protein>
<dbReference type="EMBL" id="HBUF01579350">
    <property type="protein sequence ID" value="CAG6769587.1"/>
    <property type="molecule type" value="Transcribed_RNA"/>
</dbReference>
<proteinExistence type="predicted"/>
<dbReference type="AlphaFoldDB" id="A0A8D9EYE6"/>
<organism evidence="1">
    <name type="scientific">Cacopsylla melanoneura</name>
    <dbReference type="NCBI Taxonomy" id="428564"/>
    <lineage>
        <taxon>Eukaryota</taxon>
        <taxon>Metazoa</taxon>
        <taxon>Ecdysozoa</taxon>
        <taxon>Arthropoda</taxon>
        <taxon>Hexapoda</taxon>
        <taxon>Insecta</taxon>
        <taxon>Pterygota</taxon>
        <taxon>Neoptera</taxon>
        <taxon>Paraneoptera</taxon>
        <taxon>Hemiptera</taxon>
        <taxon>Sternorrhyncha</taxon>
        <taxon>Psylloidea</taxon>
        <taxon>Psyllidae</taxon>
        <taxon>Psyllinae</taxon>
        <taxon>Cacopsylla</taxon>
    </lineage>
</organism>
<sequence length="117" mass="13333">MDKSVRPQHLRILMLLNLKRSNSLLTTLNVPAMSAIVPEYATEAIPEILKIVTLRTITVPPCGVQPGTLSSIMVMMMMKTGQTPKQVNWAHTIAMTWTKKQWPSCRYSDQSCTRRYR</sequence>
<reference evidence="1" key="1">
    <citation type="submission" date="2021-05" db="EMBL/GenBank/DDBJ databases">
        <authorList>
            <person name="Alioto T."/>
            <person name="Alioto T."/>
            <person name="Gomez Garrido J."/>
        </authorList>
    </citation>
    <scope>NUCLEOTIDE SEQUENCE</scope>
</reference>